<keyword evidence="3 5" id="KW-0378">Hydrolase</keyword>
<dbReference type="RefSeq" id="XP_034117698.2">
    <property type="nucleotide sequence ID" value="XM_034261807.2"/>
</dbReference>
<feature type="compositionally biased region" description="Basic residues" evidence="8">
    <location>
        <begin position="101"/>
        <end position="126"/>
    </location>
</feature>
<evidence type="ECO:0000313" key="11">
    <source>
        <dbReference type="RefSeq" id="XP_034117698.2"/>
    </source>
</evidence>
<reference evidence="11" key="1">
    <citation type="submission" date="2025-08" db="UniProtKB">
        <authorList>
            <consortium name="RefSeq"/>
        </authorList>
    </citation>
    <scope>IDENTIFICATION</scope>
    <source>
        <strain evidence="11">15112-1751.03</strain>
        <tissue evidence="11">Whole Adult</tissue>
    </source>
</reference>
<feature type="domain" description="Acylphosphatase-like" evidence="9">
    <location>
        <begin position="6"/>
        <end position="96"/>
    </location>
</feature>
<dbReference type="GeneID" id="117576761"/>
<evidence type="ECO:0000259" key="9">
    <source>
        <dbReference type="PROSITE" id="PS51160"/>
    </source>
</evidence>
<dbReference type="PANTHER" id="PTHR10029:SF3">
    <property type="entry name" value="ACYLPHOSPHATASE-RELATED"/>
    <property type="match status" value="1"/>
</dbReference>
<evidence type="ECO:0000256" key="6">
    <source>
        <dbReference type="RuleBase" id="RU000553"/>
    </source>
</evidence>
<accession>A0A6P8XW99</accession>
<evidence type="ECO:0000313" key="10">
    <source>
        <dbReference type="Proteomes" id="UP000515160"/>
    </source>
</evidence>
<feature type="region of interest" description="Disordered" evidence="8">
    <location>
        <begin position="99"/>
        <end position="126"/>
    </location>
</feature>
<evidence type="ECO:0000256" key="7">
    <source>
        <dbReference type="RuleBase" id="RU004168"/>
    </source>
</evidence>
<proteinExistence type="inferred from homology"/>
<feature type="active site" evidence="5">
    <location>
        <position position="39"/>
    </location>
</feature>
<dbReference type="FunFam" id="3.30.70.100:FF:000011">
    <property type="entry name" value="Acylphosphatase"/>
    <property type="match status" value="1"/>
</dbReference>
<dbReference type="InterPro" id="IPR001792">
    <property type="entry name" value="Acylphosphatase-like_dom"/>
</dbReference>
<gene>
    <name evidence="11" type="primary">LOC117576761</name>
</gene>
<dbReference type="PROSITE" id="PS00151">
    <property type="entry name" value="ACYLPHOSPHATASE_2"/>
    <property type="match status" value="1"/>
</dbReference>
<evidence type="ECO:0000256" key="4">
    <source>
        <dbReference type="ARBA" id="ARBA00047645"/>
    </source>
</evidence>
<dbReference type="EC" id="3.6.1.7" evidence="2 5"/>
<dbReference type="PROSITE" id="PS51160">
    <property type="entry name" value="ACYLPHOSPHATASE_3"/>
    <property type="match status" value="1"/>
</dbReference>
<protein>
    <recommendedName>
        <fullName evidence="2 5">Acylphosphatase</fullName>
        <ecNumber evidence="2 5">3.6.1.7</ecNumber>
    </recommendedName>
</protein>
<dbReference type="Pfam" id="PF00708">
    <property type="entry name" value="Acylphosphatase"/>
    <property type="match status" value="1"/>
</dbReference>
<dbReference type="PROSITE" id="PS00150">
    <property type="entry name" value="ACYLPHOSPHATASE_1"/>
    <property type="match status" value="1"/>
</dbReference>
<evidence type="ECO:0000256" key="2">
    <source>
        <dbReference type="ARBA" id="ARBA00012150"/>
    </source>
</evidence>
<dbReference type="InterPro" id="IPR017968">
    <property type="entry name" value="Acylphosphatase_CS"/>
</dbReference>
<organism evidence="10 11">
    <name type="scientific">Drosophila albomicans</name>
    <name type="common">Fruit fly</name>
    <dbReference type="NCBI Taxonomy" id="7291"/>
    <lineage>
        <taxon>Eukaryota</taxon>
        <taxon>Metazoa</taxon>
        <taxon>Ecdysozoa</taxon>
        <taxon>Arthropoda</taxon>
        <taxon>Hexapoda</taxon>
        <taxon>Insecta</taxon>
        <taxon>Pterygota</taxon>
        <taxon>Neoptera</taxon>
        <taxon>Endopterygota</taxon>
        <taxon>Diptera</taxon>
        <taxon>Brachycera</taxon>
        <taxon>Muscomorpha</taxon>
        <taxon>Ephydroidea</taxon>
        <taxon>Drosophilidae</taxon>
        <taxon>Drosophila</taxon>
    </lineage>
</organism>
<dbReference type="PANTHER" id="PTHR10029">
    <property type="entry name" value="ACYLPHOSPHATASE"/>
    <property type="match status" value="1"/>
</dbReference>
<dbReference type="InterPro" id="IPR036046">
    <property type="entry name" value="Acylphosphatase-like_dom_sf"/>
</dbReference>
<name>A0A6P8XW99_DROAB</name>
<dbReference type="InterPro" id="IPR020456">
    <property type="entry name" value="Acylphosphatase"/>
</dbReference>
<evidence type="ECO:0000256" key="5">
    <source>
        <dbReference type="PROSITE-ProRule" id="PRU00520"/>
    </source>
</evidence>
<dbReference type="PRINTS" id="PR00112">
    <property type="entry name" value="ACYLPHPHTASE"/>
</dbReference>
<evidence type="ECO:0000256" key="1">
    <source>
        <dbReference type="ARBA" id="ARBA00005614"/>
    </source>
</evidence>
<dbReference type="OrthoDB" id="7961613at2759"/>
<evidence type="ECO:0000256" key="8">
    <source>
        <dbReference type="SAM" id="MobiDB-lite"/>
    </source>
</evidence>
<feature type="active site" evidence="5">
    <location>
        <position position="21"/>
    </location>
</feature>
<comment type="catalytic activity">
    <reaction evidence="4 5 6">
        <text>an acyl phosphate + H2O = a carboxylate + phosphate + H(+)</text>
        <dbReference type="Rhea" id="RHEA:14965"/>
        <dbReference type="ChEBI" id="CHEBI:15377"/>
        <dbReference type="ChEBI" id="CHEBI:15378"/>
        <dbReference type="ChEBI" id="CHEBI:29067"/>
        <dbReference type="ChEBI" id="CHEBI:43474"/>
        <dbReference type="ChEBI" id="CHEBI:59918"/>
        <dbReference type="EC" id="3.6.1.7"/>
    </reaction>
</comment>
<dbReference type="Gene3D" id="3.30.70.100">
    <property type="match status" value="1"/>
</dbReference>
<dbReference type="Proteomes" id="UP000515160">
    <property type="component" value="Chromosome 2R"/>
</dbReference>
<dbReference type="GO" id="GO:0003998">
    <property type="term" value="F:acylphosphatase activity"/>
    <property type="evidence" value="ECO:0007669"/>
    <property type="project" value="UniProtKB-EC"/>
</dbReference>
<dbReference type="SUPFAM" id="SSF54975">
    <property type="entry name" value="Acylphosphatase/BLUF domain-like"/>
    <property type="match status" value="1"/>
</dbReference>
<keyword evidence="10" id="KW-1185">Reference proteome</keyword>
<sequence length="126" mass="14749">MASVFACEFEVFGKVQGVYFRRHAEIKAKTLGLRGWCMNTASGTVRGYIEGPRVEVNLMKEWLKTTGSPSSNVQKAVFSTDHEKRDYAFKNFQILPDMHKDSHHQHHHRNQHHHQQTSHREKTKRH</sequence>
<dbReference type="AlphaFoldDB" id="A0A6P8XW99"/>
<evidence type="ECO:0000256" key="3">
    <source>
        <dbReference type="ARBA" id="ARBA00022801"/>
    </source>
</evidence>
<comment type="similarity">
    <text evidence="1 7">Belongs to the acylphosphatase family.</text>
</comment>